<dbReference type="InterPro" id="IPR009078">
    <property type="entry name" value="Ferritin-like_SF"/>
</dbReference>
<evidence type="ECO:0000256" key="1">
    <source>
        <dbReference type="SAM" id="MobiDB-lite"/>
    </source>
</evidence>
<dbReference type="Pfam" id="PF14530">
    <property type="entry name" value="DUF4439"/>
    <property type="match status" value="1"/>
</dbReference>
<feature type="compositionally biased region" description="Polar residues" evidence="1">
    <location>
        <begin position="91"/>
        <end position="111"/>
    </location>
</feature>
<feature type="region of interest" description="Disordered" evidence="1">
    <location>
        <begin position="85"/>
        <end position="120"/>
    </location>
</feature>
<evidence type="ECO:0000259" key="2">
    <source>
        <dbReference type="Pfam" id="PF14530"/>
    </source>
</evidence>
<dbReference type="InterPro" id="IPR012347">
    <property type="entry name" value="Ferritin-like"/>
</dbReference>
<dbReference type="PROSITE" id="PS51257">
    <property type="entry name" value="PROKAR_LIPOPROTEIN"/>
    <property type="match status" value="1"/>
</dbReference>
<accession>A0ABY7QW02</accession>
<dbReference type="EMBL" id="CP115668">
    <property type="protein sequence ID" value="WCC79251.1"/>
    <property type="molecule type" value="Genomic_DNA"/>
</dbReference>
<dbReference type="RefSeq" id="WP_271417453.1">
    <property type="nucleotide sequence ID" value="NZ_CP115668.1"/>
</dbReference>
<feature type="domain" description="DUF4439" evidence="2">
    <location>
        <begin position="226"/>
        <end position="317"/>
    </location>
</feature>
<reference evidence="3 4" key="1">
    <citation type="submission" date="2023-01" db="EMBL/GenBank/DDBJ databases">
        <authorList>
            <person name="Lee S.H."/>
            <person name="Jung H.S."/>
            <person name="Yun J.U."/>
        </authorList>
    </citation>
    <scope>NUCLEOTIDE SEQUENCE [LARGE SCALE GENOMIC DNA]</scope>
    <source>
        <strain evidence="3 4">CBA3108</strain>
    </source>
</reference>
<proteinExistence type="predicted"/>
<keyword evidence="4" id="KW-1185">Reference proteome</keyword>
<organism evidence="3 4">
    <name type="scientific">Cutibacterium equinum</name>
    <dbReference type="NCBI Taxonomy" id="3016342"/>
    <lineage>
        <taxon>Bacteria</taxon>
        <taxon>Bacillati</taxon>
        <taxon>Actinomycetota</taxon>
        <taxon>Actinomycetes</taxon>
        <taxon>Propionibacteriales</taxon>
        <taxon>Propionibacteriaceae</taxon>
        <taxon>Cutibacterium</taxon>
    </lineage>
</organism>
<sequence>MIARRTVLASGATLGAIGLSGCSHRSEKTTPVHPTVAGTTPRVDTAAQRRDAVSHEAFLAQLATKAANSVSGGRKATYEQLAAAHRRHEQVLSQTDPFSGKTDSLTPSVSPTPLAAGQGSPDALLQHHEKAAAARYLSNCRAAGDPSQSLLWASLSVFCSAFAPDAPAPRPRPKVVPVTVGQEPLVHAQQALLTHLNALMAGLEWGIGRLEEDDPLRTWGQQRRDQVIAQRAEVRQGLREASATPTPDLPGYPMPTAPANPAATRSLWSGLEDNVLSGWGRVVAASPSSARSHAVAAMITQAEVLAHLGTGVTTWPGWV</sequence>
<reference evidence="3 4" key="2">
    <citation type="submission" date="2023-06" db="EMBL/GenBank/DDBJ databases">
        <title>The Gram-positive Non-spore-bearing Anaerobic Bacilli of Human Feces.</title>
        <authorList>
            <person name="Eggerth A.H."/>
        </authorList>
    </citation>
    <scope>NUCLEOTIDE SEQUENCE [LARGE SCALE GENOMIC DNA]</scope>
    <source>
        <strain evidence="3 4">CBA3108</strain>
    </source>
</reference>
<dbReference type="Proteomes" id="UP001212097">
    <property type="component" value="Chromosome"/>
</dbReference>
<name>A0ABY7QW02_9ACTN</name>
<protein>
    <submittedName>
        <fullName evidence="3">DUF4439 domain-containing protein</fullName>
    </submittedName>
</protein>
<evidence type="ECO:0000313" key="3">
    <source>
        <dbReference type="EMBL" id="WCC79251.1"/>
    </source>
</evidence>
<dbReference type="InterPro" id="IPR029447">
    <property type="entry name" value="DUF4439"/>
</dbReference>
<dbReference type="Gene3D" id="1.20.1260.10">
    <property type="match status" value="1"/>
</dbReference>
<dbReference type="SUPFAM" id="SSF47240">
    <property type="entry name" value="Ferritin-like"/>
    <property type="match status" value="1"/>
</dbReference>
<gene>
    <name evidence="3" type="ORF">O6R08_06800</name>
</gene>
<evidence type="ECO:0000313" key="4">
    <source>
        <dbReference type="Proteomes" id="UP001212097"/>
    </source>
</evidence>